<name>A0A1V2ZWS0_9GAMM</name>
<keyword evidence="4" id="KW-0653">Protein transport</keyword>
<dbReference type="Gene3D" id="2.60.40.3470">
    <property type="match status" value="1"/>
</dbReference>
<evidence type="ECO:0000256" key="4">
    <source>
        <dbReference type="ARBA" id="ARBA00022927"/>
    </source>
</evidence>
<evidence type="ECO:0000256" key="2">
    <source>
        <dbReference type="ARBA" id="ARBA00022448"/>
    </source>
</evidence>
<evidence type="ECO:0000259" key="11">
    <source>
        <dbReference type="SMART" id="SM00965"/>
    </source>
</evidence>
<dbReference type="InterPro" id="IPR004846">
    <property type="entry name" value="T2SS/T3SS_dom"/>
</dbReference>
<evidence type="ECO:0000313" key="13">
    <source>
        <dbReference type="Proteomes" id="UP000189177"/>
    </source>
</evidence>
<dbReference type="Gene3D" id="3.30.1370.120">
    <property type="match status" value="1"/>
</dbReference>
<dbReference type="GO" id="GO:0009279">
    <property type="term" value="C:cell outer membrane"/>
    <property type="evidence" value="ECO:0007669"/>
    <property type="project" value="UniProtKB-SubCell"/>
</dbReference>
<accession>A0A1V2ZWS0</accession>
<comment type="caution">
    <text evidence="12">The sequence shown here is derived from an EMBL/GenBank/DDBJ whole genome shotgun (WGS) entry which is preliminary data.</text>
</comment>
<feature type="region of interest" description="Disordered" evidence="9">
    <location>
        <begin position="467"/>
        <end position="497"/>
    </location>
</feature>
<sequence>MGSSMRALAGSAMAGLLFMASQGVSAQELEDIRAASIGGDRVQVNLQFSDTPPADIRAFAIDSPPRIAFDLPDAGSVMSDRRKEFNVGPLLEATAVESGDRTRVVLGLTQPSEYQTRVDGNNFIVTLGRGVTEADAQDEAVAERVGEPEPRTTRSARPVELTDIDFRRGDQGEGRVEVGLSRSGGAIDVREQAGRIEIEFDRAAIDESMERRLNVVDFATPVQTIDTVADGDRVRMEVATEGEYEVVSYQSDRQYVLEVAPITEAERQAREEEEREFTGERLSLNFQDIEVRSVLQLLADFTDLNIVVSDDVDGNITLRLNNVPWDQALDIIMQSRGLDKRMEGNVLFVGPAEQIAARERQRMEAERDRQELEPLRTEFVQINFAQAGQIAELIRGEEDRFLSERGSMTVDSRTNTLLVQDTQRRIEDIRELVRNLDVQVQQVLVETRIVIAEDSFNRDLGARFGVTGTRTRGDTSAAGTGSLTGADQARGGSPDDAALANRLGSSLPADAANAGEFGFSILRRGLLLDLELSALQAEGRGEIISSPRVVTTNGQPAVIEQGQDIPIIVQDEAGNPNTELVEAYLSTEVTPQITPNGNVIMDIRVTKDEPGDVVFDDVTINRRAVETQVFVGDGETVVLGGVYEIDSSEQVREVPFLADIPFLGNFFRNRSSSEQKAELLIFVTPRVLD</sequence>
<evidence type="ECO:0000256" key="7">
    <source>
        <dbReference type="RuleBase" id="RU004003"/>
    </source>
</evidence>
<evidence type="ECO:0000256" key="1">
    <source>
        <dbReference type="ARBA" id="ARBA00004370"/>
    </source>
</evidence>
<comment type="similarity">
    <text evidence="7">Belongs to the bacterial secretin family.</text>
</comment>
<dbReference type="InterPro" id="IPR051808">
    <property type="entry name" value="Type_IV_pilus_biogenesis"/>
</dbReference>
<dbReference type="SMART" id="SM00965">
    <property type="entry name" value="STN"/>
    <property type="match status" value="1"/>
</dbReference>
<dbReference type="InterPro" id="IPR011662">
    <property type="entry name" value="Secretin/TonB_short_N"/>
</dbReference>
<reference evidence="12 13" key="1">
    <citation type="submission" date="2017-02" db="EMBL/GenBank/DDBJ databases">
        <title>Genomic diversity within the haloalkaliphilic genus Thioalkalivibrio.</title>
        <authorList>
            <person name="Ahn A.-C."/>
            <person name="Meier-Kolthoff J."/>
            <person name="Overmars L."/>
            <person name="Richter M."/>
            <person name="Woyke T."/>
            <person name="Sorokin D.Y."/>
            <person name="Muyzer G."/>
        </authorList>
    </citation>
    <scope>NUCLEOTIDE SEQUENCE [LARGE SCALE GENOMIC DNA]</scope>
    <source>
        <strain evidence="12 13">HL17</strain>
    </source>
</reference>
<dbReference type="InterPro" id="IPR001775">
    <property type="entry name" value="GspD/PilQ"/>
</dbReference>
<feature type="domain" description="Secretin/TonB short N-terminal" evidence="11">
    <location>
        <begin position="304"/>
        <end position="352"/>
    </location>
</feature>
<protein>
    <submittedName>
        <fullName evidence="12">Pilus assembly protein PilQ</fullName>
    </submittedName>
</protein>
<dbReference type="GO" id="GO:0009306">
    <property type="term" value="P:protein secretion"/>
    <property type="evidence" value="ECO:0007669"/>
    <property type="project" value="InterPro"/>
</dbReference>
<gene>
    <name evidence="12" type="ORF">B1A74_11005</name>
</gene>
<keyword evidence="3 10" id="KW-0732">Signal</keyword>
<proteinExistence type="inferred from homology"/>
<feature type="signal peptide" evidence="10">
    <location>
        <begin position="1"/>
        <end position="26"/>
    </location>
</feature>
<evidence type="ECO:0000256" key="10">
    <source>
        <dbReference type="SAM" id="SignalP"/>
    </source>
</evidence>
<keyword evidence="13" id="KW-1185">Reference proteome</keyword>
<dbReference type="Pfam" id="PF00263">
    <property type="entry name" value="Secretin"/>
    <property type="match status" value="1"/>
</dbReference>
<evidence type="ECO:0000256" key="6">
    <source>
        <dbReference type="ARBA" id="ARBA00023237"/>
    </source>
</evidence>
<keyword evidence="6" id="KW-0998">Cell outer membrane</keyword>
<keyword evidence="5" id="KW-0472">Membrane</keyword>
<dbReference type="Pfam" id="PF07660">
    <property type="entry name" value="STN"/>
    <property type="match status" value="1"/>
</dbReference>
<dbReference type="InterPro" id="IPR005644">
    <property type="entry name" value="NolW-like"/>
</dbReference>
<evidence type="ECO:0000256" key="5">
    <source>
        <dbReference type="ARBA" id="ARBA00023136"/>
    </source>
</evidence>
<keyword evidence="2 8" id="KW-0813">Transport</keyword>
<feature type="chain" id="PRO_5012640800" evidence="10">
    <location>
        <begin position="27"/>
        <end position="689"/>
    </location>
</feature>
<dbReference type="PANTHER" id="PTHR30604:SF1">
    <property type="entry name" value="DNA UTILIZATION PROTEIN HOFQ"/>
    <property type="match status" value="1"/>
</dbReference>
<evidence type="ECO:0000256" key="9">
    <source>
        <dbReference type="SAM" id="MobiDB-lite"/>
    </source>
</evidence>
<dbReference type="PANTHER" id="PTHR30604">
    <property type="entry name" value="PROTEIN TRANSPORT PROTEIN HOFQ"/>
    <property type="match status" value="1"/>
</dbReference>
<dbReference type="Proteomes" id="UP000189177">
    <property type="component" value="Unassembled WGS sequence"/>
</dbReference>
<dbReference type="Pfam" id="PF11741">
    <property type="entry name" value="AMIN"/>
    <property type="match status" value="2"/>
</dbReference>
<evidence type="ECO:0000256" key="3">
    <source>
        <dbReference type="ARBA" id="ARBA00022729"/>
    </source>
</evidence>
<evidence type="ECO:0000256" key="8">
    <source>
        <dbReference type="RuleBase" id="RU004004"/>
    </source>
</evidence>
<dbReference type="NCBIfam" id="TIGR02515">
    <property type="entry name" value="IV_pilus_PilQ"/>
    <property type="match status" value="1"/>
</dbReference>
<dbReference type="Pfam" id="PF03958">
    <property type="entry name" value="Secretin_N"/>
    <property type="match status" value="1"/>
</dbReference>
<dbReference type="InterPro" id="IPR021731">
    <property type="entry name" value="AMIN_dom"/>
</dbReference>
<comment type="subcellular location">
    <subcellularLocation>
        <location evidence="8">Cell outer membrane</location>
    </subcellularLocation>
    <subcellularLocation>
        <location evidence="1">Membrane</location>
    </subcellularLocation>
</comment>
<dbReference type="PRINTS" id="PR00811">
    <property type="entry name" value="BCTERIALGSPD"/>
</dbReference>
<dbReference type="STRING" id="252474.B1A74_11005"/>
<dbReference type="Gene3D" id="3.30.1370.130">
    <property type="match status" value="1"/>
</dbReference>
<dbReference type="EMBL" id="MUZR01000050">
    <property type="protein sequence ID" value="OOC09451.1"/>
    <property type="molecule type" value="Genomic_DNA"/>
</dbReference>
<dbReference type="AlphaFoldDB" id="A0A1V2ZWS0"/>
<dbReference type="InterPro" id="IPR013355">
    <property type="entry name" value="Pilus_4_PilQ"/>
</dbReference>
<dbReference type="Gene3D" id="2.60.40.3500">
    <property type="match status" value="1"/>
</dbReference>
<dbReference type="InterPro" id="IPR038591">
    <property type="entry name" value="NolW-like_sf"/>
</dbReference>
<organism evidence="12 13">
    <name type="scientific">Thioalkalivibrio halophilus</name>
    <dbReference type="NCBI Taxonomy" id="252474"/>
    <lineage>
        <taxon>Bacteria</taxon>
        <taxon>Pseudomonadati</taxon>
        <taxon>Pseudomonadota</taxon>
        <taxon>Gammaproteobacteria</taxon>
        <taxon>Chromatiales</taxon>
        <taxon>Ectothiorhodospiraceae</taxon>
        <taxon>Thioalkalivibrio</taxon>
    </lineage>
</organism>
<evidence type="ECO:0000313" key="12">
    <source>
        <dbReference type="EMBL" id="OOC09451.1"/>
    </source>
</evidence>